<dbReference type="Proteomes" id="UP000239366">
    <property type="component" value="Unassembled WGS sequence"/>
</dbReference>
<comment type="similarity">
    <text evidence="1 3">Belongs to the diaminopimelate epimerase family.</text>
</comment>
<comment type="subunit">
    <text evidence="3">Homodimer.</text>
</comment>
<feature type="binding site" evidence="3">
    <location>
        <begin position="194"/>
        <end position="195"/>
    </location>
    <ligand>
        <name>substrate</name>
    </ligand>
</feature>
<feature type="binding site" evidence="3">
    <location>
        <begin position="78"/>
        <end position="79"/>
    </location>
    <ligand>
        <name>substrate</name>
    </ligand>
</feature>
<dbReference type="RefSeq" id="WP_105000488.1">
    <property type="nucleotide sequence ID" value="NZ_MQVX01000001.1"/>
</dbReference>
<protein>
    <recommendedName>
        <fullName evidence="3 4">Diaminopimelate epimerase</fullName>
        <shortName evidence="3">DAP epimerase</shortName>
        <ecNumber evidence="3 4">5.1.1.7</ecNumber>
    </recommendedName>
    <alternativeName>
        <fullName evidence="3">PLP-independent amino acid racemase</fullName>
    </alternativeName>
</protein>
<comment type="pathway">
    <text evidence="3">Amino-acid biosynthesis; L-lysine biosynthesis via DAP pathway; DL-2,6-diaminopimelate from LL-2,6-diaminopimelate: step 1/1.</text>
</comment>
<comment type="caution">
    <text evidence="3">Lacks conserved residue(s) required for the propagation of feature annotation.</text>
</comment>
<evidence type="ECO:0000256" key="4">
    <source>
        <dbReference type="NCBIfam" id="TIGR00652"/>
    </source>
</evidence>
<dbReference type="UniPathway" id="UPA00034">
    <property type="reaction ID" value="UER00025"/>
</dbReference>
<dbReference type="PANTHER" id="PTHR31689:SF0">
    <property type="entry name" value="DIAMINOPIMELATE EPIMERASE"/>
    <property type="match status" value="1"/>
</dbReference>
<keyword evidence="2 3" id="KW-0413">Isomerase</keyword>
<gene>
    <name evidence="3" type="primary">dapF</name>
    <name evidence="5" type="ORF">BST99_03045</name>
</gene>
<accession>A0A2S7T5P2</accession>
<dbReference type="HAMAP" id="MF_00197">
    <property type="entry name" value="DAP_epimerase"/>
    <property type="match status" value="1"/>
</dbReference>
<dbReference type="InterPro" id="IPR001653">
    <property type="entry name" value="DAP_epimerase_DapF"/>
</dbReference>
<evidence type="ECO:0000256" key="2">
    <source>
        <dbReference type="ARBA" id="ARBA00023235"/>
    </source>
</evidence>
<feature type="site" description="Could be important to modulate the pK values of the two catalytic cysteine residues" evidence="3">
    <location>
        <position position="146"/>
    </location>
</feature>
<keyword evidence="6" id="KW-1185">Reference proteome</keyword>
<keyword evidence="3" id="KW-0457">Lysine biosynthesis</keyword>
<feature type="site" description="Could be important to modulate the pK values of the two catalytic cysteine residues" evidence="3">
    <location>
        <position position="194"/>
    </location>
</feature>
<reference evidence="6" key="1">
    <citation type="submission" date="2016-11" db="EMBL/GenBank/DDBJ databases">
        <title>Trade-off between light-utilization and light-protection in marine flavobacteria.</title>
        <authorList>
            <person name="Kumagai Y."/>
            <person name="Yoshizawa S."/>
            <person name="Kogure K."/>
        </authorList>
    </citation>
    <scope>NUCLEOTIDE SEQUENCE [LARGE SCALE GENOMIC DNA]</scope>
    <source>
        <strain evidence="6">SG-18</strain>
    </source>
</reference>
<comment type="function">
    <text evidence="3">Catalyzes the stereoinversion of LL-2,6-diaminopimelate (L,L-DAP) to meso-diaminopimelate (meso-DAP), a precursor of L-lysine and an essential component of the bacterial peptidoglycan.</text>
</comment>
<feature type="active site" description="Proton donor" evidence="3">
    <location>
        <position position="77"/>
    </location>
</feature>
<organism evidence="5 6">
    <name type="scientific">Aureicoccus marinus</name>
    <dbReference type="NCBI Taxonomy" id="754435"/>
    <lineage>
        <taxon>Bacteria</taxon>
        <taxon>Pseudomonadati</taxon>
        <taxon>Bacteroidota</taxon>
        <taxon>Flavobacteriia</taxon>
        <taxon>Flavobacteriales</taxon>
        <taxon>Flavobacteriaceae</taxon>
        <taxon>Aureicoccus</taxon>
    </lineage>
</organism>
<dbReference type="Gene3D" id="3.10.310.10">
    <property type="entry name" value="Diaminopimelate Epimerase, Chain A, domain 1"/>
    <property type="match status" value="2"/>
</dbReference>
<feature type="binding site" evidence="3">
    <location>
        <position position="68"/>
    </location>
    <ligand>
        <name>substrate</name>
    </ligand>
</feature>
<feature type="binding site" evidence="3">
    <location>
        <position position="14"/>
    </location>
    <ligand>
        <name>substrate</name>
    </ligand>
</feature>
<name>A0A2S7T5P2_9FLAO</name>
<feature type="binding site" evidence="3">
    <location>
        <begin position="205"/>
        <end position="206"/>
    </location>
    <ligand>
        <name>substrate</name>
    </ligand>
</feature>
<dbReference type="GO" id="GO:0008837">
    <property type="term" value="F:diaminopimelate epimerase activity"/>
    <property type="evidence" value="ECO:0007669"/>
    <property type="project" value="UniProtKB-UniRule"/>
</dbReference>
<dbReference type="PANTHER" id="PTHR31689">
    <property type="entry name" value="DIAMINOPIMELATE EPIMERASE, CHLOROPLASTIC"/>
    <property type="match status" value="1"/>
</dbReference>
<sequence>MATIDFFKYQGAGNDFVIVRPEFNKAVKDKTALIERLCDRRFGIGADGLILWEKGQEEGEDFQMVYYNSDGRESTLCGNGGRCIAAFAFQVQELPQSMQFTAIDGPHQAEVEEQSPGNYWVRLQMPDVKEVKTTNKGMWMDTGSPHHVEFVKNLATYPVEDRGREIRNSYGTAGSNVNFIEFDAQGELGIRTYERGVEGETLACGTGVTAAALAAYQQGLTAKNKIGLQAQGGKLQVEFEPHEGGFKNVWLSGPAKFVFKGTIDLEKP</sequence>
<evidence type="ECO:0000313" key="6">
    <source>
        <dbReference type="Proteomes" id="UP000239366"/>
    </source>
</evidence>
<dbReference type="EC" id="5.1.1.7" evidence="3 4"/>
<dbReference type="SUPFAM" id="SSF54506">
    <property type="entry name" value="Diaminopimelate epimerase-like"/>
    <property type="match status" value="2"/>
</dbReference>
<comment type="caution">
    <text evidence="5">The sequence shown here is derived from an EMBL/GenBank/DDBJ whole genome shotgun (WGS) entry which is preliminary data.</text>
</comment>
<feature type="active site" description="Proton acceptor" evidence="3">
    <location>
        <position position="204"/>
    </location>
</feature>
<dbReference type="EMBL" id="MQVX01000001">
    <property type="protein sequence ID" value="PQJ14847.1"/>
    <property type="molecule type" value="Genomic_DNA"/>
</dbReference>
<dbReference type="NCBIfam" id="TIGR00652">
    <property type="entry name" value="DapF"/>
    <property type="match status" value="1"/>
</dbReference>
<evidence type="ECO:0000256" key="1">
    <source>
        <dbReference type="ARBA" id="ARBA00010219"/>
    </source>
</evidence>
<evidence type="ECO:0000313" key="5">
    <source>
        <dbReference type="EMBL" id="PQJ14847.1"/>
    </source>
</evidence>
<comment type="catalytic activity">
    <reaction evidence="3">
        <text>(2S,6S)-2,6-diaminopimelate = meso-2,6-diaminopimelate</text>
        <dbReference type="Rhea" id="RHEA:15393"/>
        <dbReference type="ChEBI" id="CHEBI:57609"/>
        <dbReference type="ChEBI" id="CHEBI:57791"/>
        <dbReference type="EC" id="5.1.1.7"/>
    </reaction>
</comment>
<dbReference type="Pfam" id="PF01678">
    <property type="entry name" value="DAP_epimerase"/>
    <property type="match status" value="2"/>
</dbReference>
<evidence type="ECO:0000256" key="3">
    <source>
        <dbReference type="HAMAP-Rule" id="MF_00197"/>
    </source>
</evidence>
<feature type="binding site" evidence="3">
    <location>
        <position position="176"/>
    </location>
    <ligand>
        <name>substrate</name>
    </ligand>
</feature>
<dbReference type="OrthoDB" id="9805408at2"/>
<dbReference type="GO" id="GO:0009089">
    <property type="term" value="P:lysine biosynthetic process via diaminopimelate"/>
    <property type="evidence" value="ECO:0007669"/>
    <property type="project" value="UniProtKB-UniRule"/>
</dbReference>
<keyword evidence="3" id="KW-0963">Cytoplasm</keyword>
<proteinExistence type="inferred from homology"/>
<dbReference type="AlphaFoldDB" id="A0A2S7T5P2"/>
<dbReference type="GO" id="GO:0005829">
    <property type="term" value="C:cytosol"/>
    <property type="evidence" value="ECO:0007669"/>
    <property type="project" value="TreeGrafter"/>
</dbReference>
<keyword evidence="3" id="KW-0028">Amino-acid biosynthesis</keyword>
<comment type="subcellular location">
    <subcellularLocation>
        <location evidence="3">Cytoplasm</location>
    </subcellularLocation>
</comment>